<dbReference type="Gene3D" id="3.90.320.10">
    <property type="match status" value="1"/>
</dbReference>
<proteinExistence type="predicted"/>
<gene>
    <name evidence="8" type="ORF">C8046_00270</name>
</gene>
<keyword evidence="9" id="KW-1185">Reference proteome</keyword>
<organism evidence="8 9">
    <name type="scientific">Serinibacter arcticus</name>
    <dbReference type="NCBI Taxonomy" id="1655435"/>
    <lineage>
        <taxon>Bacteria</taxon>
        <taxon>Bacillati</taxon>
        <taxon>Actinomycetota</taxon>
        <taxon>Actinomycetes</taxon>
        <taxon>Micrococcales</taxon>
        <taxon>Beutenbergiaceae</taxon>
        <taxon>Serinibacter</taxon>
    </lineage>
</organism>
<dbReference type="GO" id="GO:0004386">
    <property type="term" value="F:helicase activity"/>
    <property type="evidence" value="ECO:0007669"/>
    <property type="project" value="UniProtKB-KW"/>
</dbReference>
<keyword evidence="2" id="KW-0227">DNA damage</keyword>
<evidence type="ECO:0000256" key="5">
    <source>
        <dbReference type="ARBA" id="ARBA00023204"/>
    </source>
</evidence>
<comment type="caution">
    <text evidence="8">The sequence shown here is derived from an EMBL/GenBank/DDBJ whole genome shotgun (WGS) entry which is preliminary data.</text>
</comment>
<dbReference type="GO" id="GO:0006281">
    <property type="term" value="P:DNA repair"/>
    <property type="evidence" value="ECO:0007669"/>
    <property type="project" value="UniProtKB-KW"/>
</dbReference>
<dbReference type="Proteomes" id="UP000245166">
    <property type="component" value="Unassembled WGS sequence"/>
</dbReference>
<dbReference type="EMBL" id="PYHR01000002">
    <property type="protein sequence ID" value="PWD49386.1"/>
    <property type="molecule type" value="Genomic_DNA"/>
</dbReference>
<dbReference type="Gene3D" id="3.40.50.300">
    <property type="entry name" value="P-loop containing nucleotide triphosphate hydrolases"/>
    <property type="match status" value="1"/>
</dbReference>
<accession>A0A2U1ZQY5</accession>
<keyword evidence="4" id="KW-0269">Exonuclease</keyword>
<dbReference type="RefSeq" id="WP_109227769.1">
    <property type="nucleotide sequence ID" value="NZ_PYHR01000002.1"/>
</dbReference>
<protein>
    <submittedName>
        <fullName evidence="8">PD-(D/E)XK nuclease family protein</fullName>
    </submittedName>
</protein>
<dbReference type="InterPro" id="IPR011604">
    <property type="entry name" value="PDDEXK-like_dom_sf"/>
</dbReference>
<keyword evidence="4" id="KW-0378">Hydrolase</keyword>
<keyword evidence="3" id="KW-0067">ATP-binding</keyword>
<evidence type="ECO:0000313" key="8">
    <source>
        <dbReference type="EMBL" id="PWD49386.1"/>
    </source>
</evidence>
<keyword evidence="3" id="KW-0347">Helicase</keyword>
<name>A0A2U1ZQY5_9MICO</name>
<evidence type="ECO:0000259" key="7">
    <source>
        <dbReference type="Pfam" id="PF12705"/>
    </source>
</evidence>
<dbReference type="InterPro" id="IPR038726">
    <property type="entry name" value="PDDEXK_AddAB-type"/>
</dbReference>
<evidence type="ECO:0000256" key="4">
    <source>
        <dbReference type="ARBA" id="ARBA00022839"/>
    </source>
</evidence>
<evidence type="ECO:0000256" key="1">
    <source>
        <dbReference type="ARBA" id="ARBA00022722"/>
    </source>
</evidence>
<dbReference type="SUPFAM" id="SSF52540">
    <property type="entry name" value="P-loop containing nucleoside triphosphate hydrolases"/>
    <property type="match status" value="1"/>
</dbReference>
<evidence type="ECO:0000256" key="2">
    <source>
        <dbReference type="ARBA" id="ARBA00022763"/>
    </source>
</evidence>
<feature type="region of interest" description="Disordered" evidence="6">
    <location>
        <begin position="811"/>
        <end position="830"/>
    </location>
</feature>
<dbReference type="OrthoDB" id="442932at2"/>
<evidence type="ECO:0000313" key="9">
    <source>
        <dbReference type="Proteomes" id="UP000245166"/>
    </source>
</evidence>
<sequence length="830" mass="88396">MTAVVGLTGVERADGAVLAGLAAVGIAPAASERAGTAIPVATGIRHASDADDEVRLVVREVATLLESTPAHRIAVLYAAASPYARLLHERFAQAGIQVNGRGVRGVEERALTRGFLGLLRLPEHLFARAEVMRVLAEAPAVLDGRVAPVSRWEAISRAAAVVEGEDWDVRLGEWARSRAVLAEAELAAEDPRPGVVERHQRDARSAGELRDAVLGLRARLADGAAAVTWPALSAWASALFADVYQQDDGGRLPAEESYAAAAIAAATAQLASLGQVEPTTSLASAVEVLELELERAVPRVGRFGEGVHVSPLGETAALEADVVIAVGLAEDSYPGRLREDALLGEDARDAAPGLVPLRTRIDDRHRALLAALAAAPTALVTFPRGDLRRSTHRLPSRFVLPSLRDLAGTADGPRTELAASEWDEVPEAAKVGSPSFASSLLRTPAPADEQEWRVRAAAQDALDDPVVTSARTMLAARAGDVLTRYDGDLGGVTGLPDHATGQPVVAPTSLEQYADCPHAWFMERLLRVSPLQAPEEVVQVSPLEVGNLVHTCLDRLVSSSPALPQDGAPWSAADRDLLRRIFEEEADAAAARGVTGHPRLWQLERQALARDLERMLEDDDRWRASRRATVLASELSFGQNGAPPVLVPVAGGAVAMRGSADKVDRAADGTLLVTDVKTGKKAGYTAIEKDPVVGGTRLQLPVYAHAARAAYGGEVAEALCWFVRRDAGSRIAVTLDDELERRYSESVGTLVDHIARGWFPAVAPAEADVIFVRCPYCNPDGLGHGERRERWERQRSDPRLADLVALIDPEAVDPLSSGAGAPTPRTEENR</sequence>
<dbReference type="Pfam" id="PF12705">
    <property type="entry name" value="PDDEXK_1"/>
    <property type="match status" value="1"/>
</dbReference>
<dbReference type="AlphaFoldDB" id="A0A2U1ZQY5"/>
<keyword evidence="5" id="KW-0234">DNA repair</keyword>
<reference evidence="8 9" key="1">
    <citation type="submission" date="2018-03" db="EMBL/GenBank/DDBJ databases">
        <title>Genome assembly of novel Miniimonas species PCH200.</title>
        <authorList>
            <person name="Thakur V."/>
            <person name="Kumar V."/>
            <person name="Singh D."/>
        </authorList>
    </citation>
    <scope>NUCLEOTIDE SEQUENCE [LARGE SCALE GENOMIC DNA]</scope>
    <source>
        <strain evidence="8 9">PCH200</strain>
    </source>
</reference>
<dbReference type="InterPro" id="IPR027417">
    <property type="entry name" value="P-loop_NTPase"/>
</dbReference>
<evidence type="ECO:0000256" key="3">
    <source>
        <dbReference type="ARBA" id="ARBA00022806"/>
    </source>
</evidence>
<keyword evidence="1" id="KW-0540">Nuclease</keyword>
<keyword evidence="3" id="KW-0547">Nucleotide-binding</keyword>
<feature type="domain" description="PD-(D/E)XK endonuclease-like" evidence="7">
    <location>
        <begin position="506"/>
        <end position="778"/>
    </location>
</feature>
<evidence type="ECO:0000256" key="6">
    <source>
        <dbReference type="SAM" id="MobiDB-lite"/>
    </source>
</evidence>
<dbReference type="GO" id="GO:0004527">
    <property type="term" value="F:exonuclease activity"/>
    <property type="evidence" value="ECO:0007669"/>
    <property type="project" value="UniProtKB-KW"/>
</dbReference>